<dbReference type="SUPFAM" id="SSF55455">
    <property type="entry name" value="SRF-like"/>
    <property type="match status" value="1"/>
</dbReference>
<dbReference type="PRINTS" id="PR00404">
    <property type="entry name" value="MADSDOMAIN"/>
</dbReference>
<organism evidence="8 9">
    <name type="scientific">Dorcoceras hygrometricum</name>
    <dbReference type="NCBI Taxonomy" id="472368"/>
    <lineage>
        <taxon>Eukaryota</taxon>
        <taxon>Viridiplantae</taxon>
        <taxon>Streptophyta</taxon>
        <taxon>Embryophyta</taxon>
        <taxon>Tracheophyta</taxon>
        <taxon>Spermatophyta</taxon>
        <taxon>Magnoliopsida</taxon>
        <taxon>eudicotyledons</taxon>
        <taxon>Gunneridae</taxon>
        <taxon>Pentapetalae</taxon>
        <taxon>asterids</taxon>
        <taxon>lamiids</taxon>
        <taxon>Lamiales</taxon>
        <taxon>Gesneriaceae</taxon>
        <taxon>Didymocarpoideae</taxon>
        <taxon>Trichosporeae</taxon>
        <taxon>Loxocarpinae</taxon>
        <taxon>Dorcoceras</taxon>
    </lineage>
</organism>
<protein>
    <recommendedName>
        <fullName evidence="7">MADS-box domain-containing protein</fullName>
    </recommendedName>
</protein>
<dbReference type="InterPro" id="IPR002100">
    <property type="entry name" value="TF_MADSbox"/>
</dbReference>
<dbReference type="AlphaFoldDB" id="A0A2Z7DEL4"/>
<dbReference type="GO" id="GO:0000981">
    <property type="term" value="F:DNA-binding transcription factor activity, RNA polymerase II-specific"/>
    <property type="evidence" value="ECO:0007669"/>
    <property type="project" value="TreeGrafter"/>
</dbReference>
<sequence length="214" mass="24712">MGRRRIEMKKIGIQKNLRVTFSKRRKGLFGKAGELAALCGSQIAILVQSPSNKIFAFGNPSFESVIRKYESAGTCNNSSPLEGDLTEVKKAGYFEAVARLEGQKRMGDSGKFWWDEEIEGMKLHELEEYVEELEKLRERLKIKEMEVGKESQRPWPLESDSTGVPYQNMGLDLDVFQDQIDYFMKTSEESDVQEEEIVRHDWHFDDDLWGWSTS</sequence>
<keyword evidence="9" id="KW-1185">Reference proteome</keyword>
<evidence type="ECO:0000313" key="8">
    <source>
        <dbReference type="EMBL" id="KZV55527.1"/>
    </source>
</evidence>
<evidence type="ECO:0000256" key="2">
    <source>
        <dbReference type="ARBA" id="ARBA00023015"/>
    </source>
</evidence>
<dbReference type="EMBL" id="KQ988511">
    <property type="protein sequence ID" value="KZV55527.1"/>
    <property type="molecule type" value="Genomic_DNA"/>
</dbReference>
<dbReference type="Gene3D" id="3.40.1810.10">
    <property type="entry name" value="Transcription factor, MADS-box"/>
    <property type="match status" value="1"/>
</dbReference>
<dbReference type="Proteomes" id="UP000250235">
    <property type="component" value="Unassembled WGS sequence"/>
</dbReference>
<keyword evidence="4" id="KW-0804">Transcription</keyword>
<accession>A0A2Z7DEL4</accession>
<evidence type="ECO:0000259" key="7">
    <source>
        <dbReference type="PROSITE" id="PS50066"/>
    </source>
</evidence>
<keyword evidence="6" id="KW-0175">Coiled coil</keyword>
<dbReference type="OrthoDB" id="913820at2759"/>
<evidence type="ECO:0000256" key="5">
    <source>
        <dbReference type="ARBA" id="ARBA00023242"/>
    </source>
</evidence>
<dbReference type="PANTHER" id="PTHR11945">
    <property type="entry name" value="MADS BOX PROTEIN"/>
    <property type="match status" value="1"/>
</dbReference>
<dbReference type="PROSITE" id="PS50066">
    <property type="entry name" value="MADS_BOX_2"/>
    <property type="match status" value="1"/>
</dbReference>
<feature type="coiled-coil region" evidence="6">
    <location>
        <begin position="123"/>
        <end position="153"/>
    </location>
</feature>
<dbReference type="GO" id="GO:0005634">
    <property type="term" value="C:nucleus"/>
    <property type="evidence" value="ECO:0007669"/>
    <property type="project" value="UniProtKB-SubCell"/>
</dbReference>
<dbReference type="GO" id="GO:0000978">
    <property type="term" value="F:RNA polymerase II cis-regulatory region sequence-specific DNA binding"/>
    <property type="evidence" value="ECO:0007669"/>
    <property type="project" value="TreeGrafter"/>
</dbReference>
<dbReference type="SMART" id="SM00432">
    <property type="entry name" value="MADS"/>
    <property type="match status" value="1"/>
</dbReference>
<feature type="domain" description="MADS-box" evidence="7">
    <location>
        <begin position="1"/>
        <end position="61"/>
    </location>
</feature>
<evidence type="ECO:0000313" key="9">
    <source>
        <dbReference type="Proteomes" id="UP000250235"/>
    </source>
</evidence>
<keyword evidence="2" id="KW-0805">Transcription regulation</keyword>
<evidence type="ECO:0000256" key="3">
    <source>
        <dbReference type="ARBA" id="ARBA00023125"/>
    </source>
</evidence>
<keyword evidence="3" id="KW-0238">DNA-binding</keyword>
<dbReference type="PANTHER" id="PTHR11945:SF776">
    <property type="entry name" value="AGAMOUS-LIKE 50-RELATED"/>
    <property type="match status" value="1"/>
</dbReference>
<gene>
    <name evidence="8" type="ORF">F511_09638</name>
</gene>
<evidence type="ECO:0000256" key="6">
    <source>
        <dbReference type="SAM" id="Coils"/>
    </source>
</evidence>
<name>A0A2Z7DEL4_9LAMI</name>
<reference evidence="8 9" key="1">
    <citation type="journal article" date="2015" name="Proc. Natl. Acad. Sci. U.S.A.">
        <title>The resurrection genome of Boea hygrometrica: A blueprint for survival of dehydration.</title>
        <authorList>
            <person name="Xiao L."/>
            <person name="Yang G."/>
            <person name="Zhang L."/>
            <person name="Yang X."/>
            <person name="Zhao S."/>
            <person name="Ji Z."/>
            <person name="Zhou Q."/>
            <person name="Hu M."/>
            <person name="Wang Y."/>
            <person name="Chen M."/>
            <person name="Xu Y."/>
            <person name="Jin H."/>
            <person name="Xiao X."/>
            <person name="Hu G."/>
            <person name="Bao F."/>
            <person name="Hu Y."/>
            <person name="Wan P."/>
            <person name="Li L."/>
            <person name="Deng X."/>
            <person name="Kuang T."/>
            <person name="Xiang C."/>
            <person name="Zhu J.K."/>
            <person name="Oliver M.J."/>
            <person name="He Y."/>
        </authorList>
    </citation>
    <scope>NUCLEOTIDE SEQUENCE [LARGE SCALE GENOMIC DNA]</scope>
    <source>
        <strain evidence="9">cv. XS01</strain>
    </source>
</reference>
<dbReference type="InterPro" id="IPR036879">
    <property type="entry name" value="TF_MADSbox_sf"/>
</dbReference>
<dbReference type="GO" id="GO:0046983">
    <property type="term" value="F:protein dimerization activity"/>
    <property type="evidence" value="ECO:0007669"/>
    <property type="project" value="InterPro"/>
</dbReference>
<comment type="subcellular location">
    <subcellularLocation>
        <location evidence="1">Nucleus</location>
    </subcellularLocation>
</comment>
<dbReference type="Pfam" id="PF00319">
    <property type="entry name" value="SRF-TF"/>
    <property type="match status" value="1"/>
</dbReference>
<evidence type="ECO:0000256" key="1">
    <source>
        <dbReference type="ARBA" id="ARBA00004123"/>
    </source>
</evidence>
<evidence type="ECO:0000256" key="4">
    <source>
        <dbReference type="ARBA" id="ARBA00023163"/>
    </source>
</evidence>
<keyword evidence="5" id="KW-0539">Nucleus</keyword>
<proteinExistence type="predicted"/>